<feature type="transmembrane region" description="Helical" evidence="3">
    <location>
        <begin position="12"/>
        <end position="31"/>
    </location>
</feature>
<keyword evidence="3" id="KW-0812">Transmembrane</keyword>
<evidence type="ECO:0000256" key="3">
    <source>
        <dbReference type="SAM" id="Phobius"/>
    </source>
</evidence>
<organism evidence="5 6">
    <name type="scientific">Corallincola platygyrae</name>
    <dbReference type="NCBI Taxonomy" id="1193278"/>
    <lineage>
        <taxon>Bacteria</taxon>
        <taxon>Pseudomonadati</taxon>
        <taxon>Pseudomonadota</taxon>
        <taxon>Gammaproteobacteria</taxon>
        <taxon>Alteromonadales</taxon>
        <taxon>Psychromonadaceae</taxon>
        <taxon>Corallincola</taxon>
    </lineage>
</organism>
<dbReference type="PROSITE" id="PS00213">
    <property type="entry name" value="LIPOCALIN"/>
    <property type="match status" value="1"/>
</dbReference>
<dbReference type="PANTHER" id="PTHR10612">
    <property type="entry name" value="APOLIPOPROTEIN D"/>
    <property type="match status" value="1"/>
</dbReference>
<keyword evidence="2" id="KW-0449">Lipoprotein</keyword>
<dbReference type="InterPro" id="IPR022271">
    <property type="entry name" value="Lipocalin_ApoD"/>
</dbReference>
<dbReference type="PIRSF" id="PIRSF036893">
    <property type="entry name" value="Lipocalin_ApoD"/>
    <property type="match status" value="1"/>
</dbReference>
<evidence type="ECO:0000313" key="6">
    <source>
        <dbReference type="Proteomes" id="UP001597380"/>
    </source>
</evidence>
<dbReference type="Gene3D" id="2.40.128.20">
    <property type="match status" value="1"/>
</dbReference>
<dbReference type="Pfam" id="PF08212">
    <property type="entry name" value="Lipocalin_2"/>
    <property type="match status" value="1"/>
</dbReference>
<comment type="similarity">
    <text evidence="1 2">Belongs to the calycin superfamily. Lipocalin family.</text>
</comment>
<evidence type="ECO:0000259" key="4">
    <source>
        <dbReference type="Pfam" id="PF08212"/>
    </source>
</evidence>
<gene>
    <name evidence="5" type="ORF">ACFSJ3_07715</name>
</gene>
<dbReference type="InterPro" id="IPR012674">
    <property type="entry name" value="Calycin"/>
</dbReference>
<reference evidence="6" key="1">
    <citation type="journal article" date="2019" name="Int. J. Syst. Evol. Microbiol.">
        <title>The Global Catalogue of Microorganisms (GCM) 10K type strain sequencing project: providing services to taxonomists for standard genome sequencing and annotation.</title>
        <authorList>
            <consortium name="The Broad Institute Genomics Platform"/>
            <consortium name="The Broad Institute Genome Sequencing Center for Infectious Disease"/>
            <person name="Wu L."/>
            <person name="Ma J."/>
        </authorList>
    </citation>
    <scope>NUCLEOTIDE SEQUENCE [LARGE SCALE GENOMIC DNA]</scope>
    <source>
        <strain evidence="6">CGMCC 1.10992</strain>
    </source>
</reference>
<dbReference type="InterPro" id="IPR047202">
    <property type="entry name" value="Lipocalin_Blc-like_dom"/>
</dbReference>
<evidence type="ECO:0000256" key="2">
    <source>
        <dbReference type="PIRNR" id="PIRNR036893"/>
    </source>
</evidence>
<sequence>MTRFFGVEKRQFLVLIFASMMVACVSVPEGITPVTGVDFQRYQGKWFEIARLDNSFEQGMEQVTAEYSSREDGGIRVINRGYSIYENEWKEAEGRAYTVNAPDEGFLKVSFFGPFYGAYIIFGLDKVEYQYTFVAGNNHKYLWLLARTPEVSEELKSQFVTEAEAQGFNTEDLIWVNQVSDN</sequence>
<dbReference type="InterPro" id="IPR002446">
    <property type="entry name" value="Lipocalin_bac"/>
</dbReference>
<protein>
    <recommendedName>
        <fullName evidence="2">Outer membrane lipoprotein Blc</fullName>
    </recommendedName>
</protein>
<dbReference type="SUPFAM" id="SSF50814">
    <property type="entry name" value="Lipocalins"/>
    <property type="match status" value="1"/>
</dbReference>
<proteinExistence type="inferred from homology"/>
<comment type="subcellular location">
    <subcellularLocation>
        <location evidence="2">Cell outer membrane</location>
    </subcellularLocation>
</comment>
<dbReference type="InterPro" id="IPR000566">
    <property type="entry name" value="Lipocln_cytosolic_FA-bd_dom"/>
</dbReference>
<keyword evidence="2" id="KW-0446">Lipid-binding</keyword>
<dbReference type="Proteomes" id="UP001597380">
    <property type="component" value="Unassembled WGS sequence"/>
</dbReference>
<dbReference type="PANTHER" id="PTHR10612:SF34">
    <property type="entry name" value="APOLIPOPROTEIN D"/>
    <property type="match status" value="1"/>
</dbReference>
<name>A0ABW4XLB6_9GAMM</name>
<evidence type="ECO:0000256" key="1">
    <source>
        <dbReference type="ARBA" id="ARBA00006889"/>
    </source>
</evidence>
<keyword evidence="2 3" id="KW-0472">Membrane</keyword>
<dbReference type="RefSeq" id="WP_345340731.1">
    <property type="nucleotide sequence ID" value="NZ_BAABLI010000016.1"/>
</dbReference>
<dbReference type="CDD" id="cd19438">
    <property type="entry name" value="lipocalin_Blc-like"/>
    <property type="match status" value="1"/>
</dbReference>
<keyword evidence="2" id="KW-0998">Cell outer membrane</keyword>
<comment type="function">
    <text evidence="2">Involved in the storage or transport of lipids necessary for membrane maintenance under stressful conditions. Displays a binding preference for lysophospholipids.</text>
</comment>
<feature type="domain" description="Lipocalin/cytosolic fatty-acid binding" evidence="4">
    <location>
        <begin position="37"/>
        <end position="178"/>
    </location>
</feature>
<comment type="caution">
    <text evidence="5">The sequence shown here is derived from an EMBL/GenBank/DDBJ whole genome shotgun (WGS) entry which is preliminary data.</text>
</comment>
<comment type="subunit">
    <text evidence="2">Homodimer.</text>
</comment>
<keyword evidence="6" id="KW-1185">Reference proteome</keyword>
<keyword evidence="3" id="KW-1133">Transmembrane helix</keyword>
<dbReference type="PROSITE" id="PS51257">
    <property type="entry name" value="PROKAR_LIPOPROTEIN"/>
    <property type="match status" value="1"/>
</dbReference>
<dbReference type="EMBL" id="JBHUHT010000010">
    <property type="protein sequence ID" value="MFD2095868.1"/>
    <property type="molecule type" value="Genomic_DNA"/>
</dbReference>
<evidence type="ECO:0000313" key="5">
    <source>
        <dbReference type="EMBL" id="MFD2095868.1"/>
    </source>
</evidence>
<dbReference type="PRINTS" id="PR01171">
    <property type="entry name" value="BCTLIPOCALIN"/>
</dbReference>
<accession>A0ABW4XLB6</accession>
<dbReference type="InterPro" id="IPR022272">
    <property type="entry name" value="Lipocalin_CS"/>
</dbReference>